<sequence>MSPSPGTSSRLESTHAVTTPNGALSGPNDSVGTDSDPRESELTETQGAARHSRSENRARSGDKVGGAAQSSEERRHTPSVRTNGAETPNGVTIDQDGGVAASWDAGEDRLEATQAIKTQPERNGLNGGQLSNGFQSSPASTSRDGDDGGGYFRSRLADRTPSTLAPLAETPSSPDLPSSASLSFDVAPTPTANGPFPDGSRTPTTSPRPAESSSSEPSGSRATSFDAPRPPAQNGHAWPVADRYVTSQHKGKGRAVPEHSSPLRGTEPDPLDPLSAMRLTPSASASAIASLSQSVSSRRLAQQRSGNRPSDPPLRPPDPPSPSSGSYSHPPSYPSNDSLYSSSPRASSRASGSTSRTRPDSHQPSLQQLLQEVDLGAALKLVQGLQSQQQLQSRLTSTVTSGTPANSATAAAGATVRPAAAPKGLDHPKGGELTNSSTVVDFGPLSNGGEIMEQDFRAEGHAVRSRIPEKPGPERRSSLMGGLQKRLRTTSSFGRSASIGQSGGSEIAGRLERFPSSNPTSPAGAKPRKRVEKPLTTEQARTLDEQISRVHLTLSPPTLQRAQNCAKYISLRYTPVFAALSANVPPPNPLDAARWRVRRQEEDKRARRVELARGAGARGRHGRGPSLDFGEASTTGANRLSTLGSIKAGMGPSPFGPRRNKHPKVWELYPDDLADYVASEGRTAADDRDMQDGGGEDWRRGKYVQIDVDSLFRHPTSSRWAPAAAPPILPQQRSPYMSASPPQMSPSSIADSVERDALMLPASSARSAAMSSQSSINEPRSRSPAASISHSLAAMASQRSFEGAPITRASKSAGVAFDGFPGSPLRRTTSLTAAVTGISQLRQRDPQRNDHAGTSPLDANKVDPVETSVDSPRNGFSRQLDRVRNRGLDDSRETSRSRTAEQFVSEHVLNSPTRRTASPLPVGSRTGTISDSSRRPSRATGRKHPVSVDLTRVGGFESDTMLRSSGDEASARGTGTRAGARAAWMRARRGILGGAWQNLKSTIDNYPDPNAPPSPRSRLGSAYFQNADLAALASQEKAGTMTCVVPAGHEEDDPFDSEDEYDRHPPREVVDLPEDDYTRLAGLAKQVRADATYLEETMQERVVTLNRFLHELVQHAESSAAEMRTPSHVTSPRLPAAVLADVAFVKEPASLAGVARPHYEEDAADDSDVSSSPNSSESDDDWSTSSSSSSDFPRRKVPNTRRNSSQVATSARRAPRRRESEVGMRVQTLNSHDSPAKVRGGRPRSHTLAVPTAAVRSLRRPTISQAPTDLRQHRDEMRSAEPLVVLGRSLRDLQAAADELDRDAAVVVCKQEGVDARINEVLARVNEVQQKIDREDFQRLRVLEDHYFRLRTALSRPSTSLDFLWTGLSYVLIILFWLSWLVVTVFRTIRSVVLFPFTALRWLLFLG</sequence>
<gene>
    <name evidence="3" type="ORF">BMF94_2932</name>
</gene>
<feature type="region of interest" description="Disordered" evidence="1">
    <location>
        <begin position="1"/>
        <end position="369"/>
    </location>
</feature>
<feature type="compositionally biased region" description="Polar residues" evidence="1">
    <location>
        <begin position="1"/>
        <end position="33"/>
    </location>
</feature>
<evidence type="ECO:0000313" key="3">
    <source>
        <dbReference type="EMBL" id="POY74120.1"/>
    </source>
</evidence>
<reference evidence="3 4" key="1">
    <citation type="journal article" date="2018" name="Front. Microbiol.">
        <title>Prospects for Fungal Bioremediation of Acidic Radioactive Waste Sites: Characterization and Genome Sequence of Rhodotorula taiwanensis MD1149.</title>
        <authorList>
            <person name="Tkavc R."/>
            <person name="Matrosova V.Y."/>
            <person name="Grichenko O.E."/>
            <person name="Gostincar C."/>
            <person name="Volpe R.P."/>
            <person name="Klimenkova P."/>
            <person name="Gaidamakova E.K."/>
            <person name="Zhou C.E."/>
            <person name="Stewart B.J."/>
            <person name="Lyman M.G."/>
            <person name="Malfatti S.A."/>
            <person name="Rubinfeld B."/>
            <person name="Courtot M."/>
            <person name="Singh J."/>
            <person name="Dalgard C.L."/>
            <person name="Hamilton T."/>
            <person name="Frey K.G."/>
            <person name="Gunde-Cimerman N."/>
            <person name="Dugan L."/>
            <person name="Daly M.J."/>
        </authorList>
    </citation>
    <scope>NUCLEOTIDE SEQUENCE [LARGE SCALE GENOMIC DNA]</scope>
    <source>
        <strain evidence="3 4">MD1149</strain>
    </source>
</reference>
<accession>A0A2S5BBH4</accession>
<feature type="compositionally biased region" description="Polar residues" evidence="1">
    <location>
        <begin position="128"/>
        <end position="142"/>
    </location>
</feature>
<feature type="compositionally biased region" description="Polar residues" evidence="1">
    <location>
        <begin position="79"/>
        <end position="92"/>
    </location>
</feature>
<feature type="compositionally biased region" description="Polar residues" evidence="1">
    <location>
        <begin position="868"/>
        <end position="877"/>
    </location>
</feature>
<feature type="region of interest" description="Disordered" evidence="1">
    <location>
        <begin position="838"/>
        <end position="944"/>
    </location>
</feature>
<feature type="transmembrane region" description="Helical" evidence="2">
    <location>
        <begin position="1363"/>
        <end position="1386"/>
    </location>
</feature>
<feature type="compositionally biased region" description="Pro residues" evidence="1">
    <location>
        <begin position="310"/>
        <end position="322"/>
    </location>
</feature>
<evidence type="ECO:0000313" key="4">
    <source>
        <dbReference type="Proteomes" id="UP000237144"/>
    </source>
</evidence>
<name>A0A2S5BBH4_9BASI</name>
<feature type="compositionally biased region" description="Low complexity" evidence="1">
    <location>
        <begin position="762"/>
        <end position="775"/>
    </location>
</feature>
<feature type="compositionally biased region" description="Acidic residues" evidence="1">
    <location>
        <begin position="1050"/>
        <end position="1060"/>
    </location>
</feature>
<feature type="region of interest" description="Disordered" evidence="1">
    <location>
        <begin position="384"/>
        <end position="439"/>
    </location>
</feature>
<feature type="region of interest" description="Disordered" evidence="1">
    <location>
        <begin position="717"/>
        <end position="748"/>
    </location>
</feature>
<dbReference type="Proteomes" id="UP000237144">
    <property type="component" value="Unassembled WGS sequence"/>
</dbReference>
<feature type="compositionally biased region" description="Low complexity" evidence="1">
    <location>
        <begin position="734"/>
        <end position="748"/>
    </location>
</feature>
<proteinExistence type="predicted"/>
<feature type="region of interest" description="Disordered" evidence="1">
    <location>
        <begin position="614"/>
        <end position="634"/>
    </location>
</feature>
<feature type="compositionally biased region" description="Basic and acidic residues" evidence="1">
    <location>
        <begin position="879"/>
        <end position="899"/>
    </location>
</feature>
<organism evidence="3 4">
    <name type="scientific">Rhodotorula taiwanensis</name>
    <dbReference type="NCBI Taxonomy" id="741276"/>
    <lineage>
        <taxon>Eukaryota</taxon>
        <taxon>Fungi</taxon>
        <taxon>Dikarya</taxon>
        <taxon>Basidiomycota</taxon>
        <taxon>Pucciniomycotina</taxon>
        <taxon>Microbotryomycetes</taxon>
        <taxon>Sporidiobolales</taxon>
        <taxon>Sporidiobolaceae</taxon>
        <taxon>Rhodotorula</taxon>
    </lineage>
</organism>
<feature type="compositionally biased region" description="Low complexity" evidence="1">
    <location>
        <begin position="384"/>
        <end position="422"/>
    </location>
</feature>
<feature type="compositionally biased region" description="Polar residues" evidence="1">
    <location>
        <begin position="489"/>
        <end position="500"/>
    </location>
</feature>
<comment type="caution">
    <text evidence="3">The sequence shown here is derived from an EMBL/GenBank/DDBJ whole genome shotgun (WGS) entry which is preliminary data.</text>
</comment>
<feature type="compositionally biased region" description="Basic residues" evidence="1">
    <location>
        <begin position="935"/>
        <end position="944"/>
    </location>
</feature>
<keyword evidence="2" id="KW-0812">Transmembrane</keyword>
<feature type="compositionally biased region" description="Basic and acidic residues" evidence="1">
    <location>
        <begin position="1061"/>
        <end position="1070"/>
    </location>
</feature>
<feature type="compositionally biased region" description="Low complexity" evidence="1">
    <location>
        <begin position="199"/>
        <end position="224"/>
    </location>
</feature>
<dbReference type="EMBL" id="PJQD01000029">
    <property type="protein sequence ID" value="POY74120.1"/>
    <property type="molecule type" value="Genomic_DNA"/>
</dbReference>
<feature type="compositionally biased region" description="Low complexity" evidence="1">
    <location>
        <begin position="171"/>
        <end position="183"/>
    </location>
</feature>
<feature type="compositionally biased region" description="Low complexity" evidence="1">
    <location>
        <begin position="323"/>
        <end position="356"/>
    </location>
</feature>
<keyword evidence="4" id="KW-1185">Reference proteome</keyword>
<keyword evidence="2" id="KW-0472">Membrane</keyword>
<feature type="compositionally biased region" description="Basic and acidic residues" evidence="1">
    <location>
        <begin position="460"/>
        <end position="477"/>
    </location>
</feature>
<evidence type="ECO:0000256" key="2">
    <source>
        <dbReference type="SAM" id="Phobius"/>
    </source>
</evidence>
<feature type="compositionally biased region" description="Polar residues" evidence="1">
    <location>
        <begin position="1200"/>
        <end position="1209"/>
    </location>
</feature>
<feature type="region of interest" description="Disordered" evidence="1">
    <location>
        <begin position="762"/>
        <end position="791"/>
    </location>
</feature>
<feature type="compositionally biased region" description="Basic and acidic residues" evidence="1">
    <location>
        <begin position="52"/>
        <end position="62"/>
    </location>
</feature>
<keyword evidence="2" id="KW-1133">Transmembrane helix</keyword>
<feature type="region of interest" description="Disordered" evidence="1">
    <location>
        <begin position="1155"/>
        <end position="1247"/>
    </location>
</feature>
<evidence type="ECO:0000256" key="1">
    <source>
        <dbReference type="SAM" id="MobiDB-lite"/>
    </source>
</evidence>
<dbReference type="OrthoDB" id="2536560at2759"/>
<feature type="region of interest" description="Disordered" evidence="1">
    <location>
        <begin position="1049"/>
        <end position="1070"/>
    </location>
</feature>
<feature type="compositionally biased region" description="Basic and acidic residues" evidence="1">
    <location>
        <begin position="842"/>
        <end position="851"/>
    </location>
</feature>
<feature type="compositionally biased region" description="Low complexity" evidence="1">
    <location>
        <begin position="282"/>
        <end position="305"/>
    </location>
</feature>
<protein>
    <submittedName>
        <fullName evidence="3">Uncharacterized protein</fullName>
    </submittedName>
</protein>
<feature type="region of interest" description="Disordered" evidence="1">
    <location>
        <begin position="460"/>
        <end position="537"/>
    </location>
</feature>